<dbReference type="InterPro" id="IPR020846">
    <property type="entry name" value="MFS_dom"/>
</dbReference>
<evidence type="ECO:0000256" key="2">
    <source>
        <dbReference type="ARBA" id="ARBA00022692"/>
    </source>
</evidence>
<evidence type="ECO:0000256" key="1">
    <source>
        <dbReference type="ARBA" id="ARBA00004651"/>
    </source>
</evidence>
<dbReference type="InterPro" id="IPR036259">
    <property type="entry name" value="MFS_trans_sf"/>
</dbReference>
<feature type="transmembrane region" description="Helical" evidence="5">
    <location>
        <begin position="411"/>
        <end position="428"/>
    </location>
</feature>
<feature type="domain" description="Major facilitator superfamily (MFS) profile" evidence="6">
    <location>
        <begin position="22"/>
        <end position="506"/>
    </location>
</feature>
<dbReference type="AlphaFoldDB" id="A0A2S6A041"/>
<feature type="transmembrane region" description="Helical" evidence="5">
    <location>
        <begin position="23"/>
        <end position="44"/>
    </location>
</feature>
<comment type="subcellular location">
    <subcellularLocation>
        <location evidence="1">Cell membrane</location>
        <topology evidence="1">Multi-pass membrane protein</topology>
    </subcellularLocation>
</comment>
<evidence type="ECO:0000256" key="3">
    <source>
        <dbReference type="ARBA" id="ARBA00022989"/>
    </source>
</evidence>
<dbReference type="Gene3D" id="1.20.1250.20">
    <property type="entry name" value="MFS general substrate transporter like domains"/>
    <property type="match status" value="1"/>
</dbReference>
<feature type="transmembrane region" description="Helical" evidence="5">
    <location>
        <begin position="276"/>
        <end position="296"/>
    </location>
</feature>
<organism evidence="7 8">
    <name type="scientific">Nocardia nova</name>
    <dbReference type="NCBI Taxonomy" id="37330"/>
    <lineage>
        <taxon>Bacteria</taxon>
        <taxon>Bacillati</taxon>
        <taxon>Actinomycetota</taxon>
        <taxon>Actinomycetes</taxon>
        <taxon>Mycobacteriales</taxon>
        <taxon>Nocardiaceae</taxon>
        <taxon>Nocardia</taxon>
    </lineage>
</organism>
<keyword evidence="4 5" id="KW-0472">Membrane</keyword>
<dbReference type="PANTHER" id="PTHR42718:SF42">
    <property type="entry name" value="EXPORT PROTEIN"/>
    <property type="match status" value="1"/>
</dbReference>
<feature type="transmembrane region" description="Helical" evidence="5">
    <location>
        <begin position="237"/>
        <end position="255"/>
    </location>
</feature>
<keyword evidence="3 5" id="KW-1133">Transmembrane helix</keyword>
<accession>A0A2S6A041</accession>
<keyword evidence="2 5" id="KW-0812">Transmembrane</keyword>
<evidence type="ECO:0000256" key="5">
    <source>
        <dbReference type="SAM" id="Phobius"/>
    </source>
</evidence>
<feature type="transmembrane region" description="Helical" evidence="5">
    <location>
        <begin position="56"/>
        <end position="76"/>
    </location>
</feature>
<feature type="transmembrane region" description="Helical" evidence="5">
    <location>
        <begin position="367"/>
        <end position="390"/>
    </location>
</feature>
<dbReference type="PANTHER" id="PTHR42718">
    <property type="entry name" value="MAJOR FACILITATOR SUPERFAMILY MULTIDRUG TRANSPORTER MFSC"/>
    <property type="match status" value="1"/>
</dbReference>
<dbReference type="EMBL" id="PSZD01000020">
    <property type="protein sequence ID" value="PPJ24320.1"/>
    <property type="molecule type" value="Genomic_DNA"/>
</dbReference>
<dbReference type="Proteomes" id="UP000238356">
    <property type="component" value="Unassembled WGS sequence"/>
</dbReference>
<feature type="transmembrane region" description="Helical" evidence="5">
    <location>
        <begin position="174"/>
        <end position="194"/>
    </location>
</feature>
<dbReference type="SUPFAM" id="SSF103473">
    <property type="entry name" value="MFS general substrate transporter"/>
    <property type="match status" value="1"/>
</dbReference>
<feature type="transmembrane region" description="Helical" evidence="5">
    <location>
        <begin position="335"/>
        <end position="355"/>
    </location>
</feature>
<dbReference type="PROSITE" id="PS50850">
    <property type="entry name" value="MFS"/>
    <property type="match status" value="1"/>
</dbReference>
<name>A0A2S6A041_9NOCA</name>
<evidence type="ECO:0000313" key="8">
    <source>
        <dbReference type="Proteomes" id="UP000238356"/>
    </source>
</evidence>
<feature type="transmembrane region" description="Helical" evidence="5">
    <location>
        <begin position="308"/>
        <end position="328"/>
    </location>
</feature>
<dbReference type="Gene3D" id="1.20.1720.10">
    <property type="entry name" value="Multidrug resistance protein D"/>
    <property type="match status" value="1"/>
</dbReference>
<dbReference type="Pfam" id="PF07690">
    <property type="entry name" value="MFS_1"/>
    <property type="match status" value="1"/>
</dbReference>
<dbReference type="GO" id="GO:0022857">
    <property type="term" value="F:transmembrane transporter activity"/>
    <property type="evidence" value="ECO:0007669"/>
    <property type="project" value="InterPro"/>
</dbReference>
<dbReference type="InterPro" id="IPR011701">
    <property type="entry name" value="MFS"/>
</dbReference>
<dbReference type="CDD" id="cd17321">
    <property type="entry name" value="MFS_MMR_MDR_like"/>
    <property type="match status" value="1"/>
</dbReference>
<feature type="transmembrane region" description="Helical" evidence="5">
    <location>
        <begin position="88"/>
        <end position="106"/>
    </location>
</feature>
<dbReference type="RefSeq" id="WP_104364231.1">
    <property type="nucleotide sequence ID" value="NZ_PSZD01000020.1"/>
</dbReference>
<comment type="caution">
    <text evidence="7">The sequence shown here is derived from an EMBL/GenBank/DDBJ whole genome shotgun (WGS) entry which is preliminary data.</text>
</comment>
<feature type="transmembrane region" description="Helical" evidence="5">
    <location>
        <begin position="206"/>
        <end position="225"/>
    </location>
</feature>
<protein>
    <submittedName>
        <fullName evidence="7">MFS transporter</fullName>
    </submittedName>
</protein>
<keyword evidence="8" id="KW-1185">Reference proteome</keyword>
<evidence type="ECO:0000259" key="6">
    <source>
        <dbReference type="PROSITE" id="PS50850"/>
    </source>
</evidence>
<evidence type="ECO:0000313" key="7">
    <source>
        <dbReference type="EMBL" id="PPJ24320.1"/>
    </source>
</evidence>
<feature type="transmembrane region" description="Helical" evidence="5">
    <location>
        <begin position="146"/>
        <end position="168"/>
    </location>
</feature>
<feature type="transmembrane region" description="Helical" evidence="5">
    <location>
        <begin position="480"/>
        <end position="502"/>
    </location>
</feature>
<proteinExistence type="predicted"/>
<evidence type="ECO:0000256" key="4">
    <source>
        <dbReference type="ARBA" id="ARBA00023136"/>
    </source>
</evidence>
<sequence length="516" mass="53071">MASLTQEADTQVLRWSGCQWRTVVVSCLAVALVIAAMAALYTALPALATDTGATQVQATWIVDGYTLALACLVLPAGSISDRYGRRRVLIAGLGVFAIASAVPLFTSALAGLIAARVVAGAGAAMVMPSTLSLITAGFPERSAPRAIGMWAGFAGVGGMLGLVGSGLLLQHWSWQSIFSGLAVAAVILLAAAFSLQESRAATTIRLDPLGAITSIAAIGMLVWALIAAGDRGWGDRWILTAMAGATVAAVAFVVTELRVRSPLLQLRLLARRGFSAGAVSITIQFLVTFGLFLINVQYLQLMLGYSPLGSALAVLPMGAGVVALSIFSPRLAARYGLRLPTTAGFIALTAGLLLMSRQTPASGYPGVLVPLLVISFGLGLAAAPATAAIITETDTDHHGVAAAVNDAAREIGAAIGIAIAGTVLAAGYRSTITPTLEHIPEPARTPLAHSLAATTQLADRVGLRAQPLLEVSRTAFLHGLHLTALTLAALTLITAIALTVWAPGRPHRTATNHDNA</sequence>
<feature type="transmembrane region" description="Helical" evidence="5">
    <location>
        <begin position="112"/>
        <end position="134"/>
    </location>
</feature>
<dbReference type="GO" id="GO:0005886">
    <property type="term" value="C:plasma membrane"/>
    <property type="evidence" value="ECO:0007669"/>
    <property type="project" value="UniProtKB-SubCell"/>
</dbReference>
<reference evidence="7 8" key="1">
    <citation type="submission" date="2018-02" db="EMBL/GenBank/DDBJ databases">
        <title>8 Nocardia nova and 1 Nocardia cyriacigeorgica strain used for evolution to TMP-SMX.</title>
        <authorList>
            <person name="Mehta H."/>
            <person name="Weng J."/>
            <person name="Shamoo Y."/>
        </authorList>
    </citation>
    <scope>NUCLEOTIDE SEQUENCE [LARGE SCALE GENOMIC DNA]</scope>
    <source>
        <strain evidence="7 8">BAA2227</strain>
    </source>
</reference>
<gene>
    <name evidence="7" type="ORF">C5F51_26430</name>
</gene>